<dbReference type="InterPro" id="IPR017590">
    <property type="entry name" value="Ureidoglycolate_dehydrogenase"/>
</dbReference>
<dbReference type="EC" id="1.1.1.154" evidence="3"/>
<dbReference type="AlphaFoldDB" id="A0A417YMS9"/>
<dbReference type="InterPro" id="IPR043144">
    <property type="entry name" value="Mal/L-sulf/L-lact_DH-like_ah"/>
</dbReference>
<dbReference type="OrthoDB" id="9769447at2"/>
<sequence>MRVTKEQLKDLVVNKLHKAGLLEEHAAGVADVLVHADARGVHSHGAMRVEYYAERIAKGGINNSPEFKFEKTGPCSAIFDGDNGAGHVVAKLAMDEAIKMAKENGIAVVGVRRIGHSGALSYFVQQAANEDLVGISVCQSDPMVVPFGGAEPYYGTNPIAFAAPGKDGEHITFDMATTVQAWGKILHARSKNEPIPADWAVDVNGEPTTDPFKVNALLPIAGPKGYGLMMMVDVLSGILLGLPFGNKVSSMYHDLTEYRNLGQLHIVINPEYFTGLGAFKEAIAQTMQDLNNIKPAPGYKKVSYPGQRSAEREQAYERDGIEIVDHIYEYLTSDVIHNNAYDNKSPFAK</sequence>
<dbReference type="InterPro" id="IPR036111">
    <property type="entry name" value="Mal/L-sulfo/L-lacto_DH-like_sf"/>
</dbReference>
<protein>
    <submittedName>
        <fullName evidence="3">Ureidoglycolate dehydrogenase</fullName>
        <ecNumber evidence="3">1.1.1.154</ecNumber>
    </submittedName>
</protein>
<evidence type="ECO:0000313" key="3">
    <source>
        <dbReference type="EMBL" id="RHW34834.1"/>
    </source>
</evidence>
<evidence type="ECO:0000256" key="2">
    <source>
        <dbReference type="ARBA" id="ARBA00023002"/>
    </source>
</evidence>
<dbReference type="Pfam" id="PF02615">
    <property type="entry name" value="Ldh_2"/>
    <property type="match status" value="1"/>
</dbReference>
<evidence type="ECO:0000256" key="1">
    <source>
        <dbReference type="ARBA" id="ARBA00006056"/>
    </source>
</evidence>
<dbReference type="EMBL" id="QWEG01000014">
    <property type="protein sequence ID" value="RHW34834.1"/>
    <property type="molecule type" value="Genomic_DNA"/>
</dbReference>
<keyword evidence="2 3" id="KW-0560">Oxidoreductase</keyword>
<proteinExistence type="inferred from homology"/>
<reference evidence="3 4" key="1">
    <citation type="journal article" date="2017" name="Int. J. Syst. Evol. Microbiol.">
        <title>Bacillus notoginsengisoli sp. nov., a novel bacterium isolated from the rhizosphere of Panax notoginseng.</title>
        <authorList>
            <person name="Zhang M.Y."/>
            <person name="Cheng J."/>
            <person name="Cai Y."/>
            <person name="Zhang T.Y."/>
            <person name="Wu Y.Y."/>
            <person name="Manikprabhu D."/>
            <person name="Li W.J."/>
            <person name="Zhang Y.X."/>
        </authorList>
    </citation>
    <scope>NUCLEOTIDE SEQUENCE [LARGE SCALE GENOMIC DNA]</scope>
    <source>
        <strain evidence="3 4">JCM 30743</strain>
    </source>
</reference>
<dbReference type="PANTHER" id="PTHR11091">
    <property type="entry name" value="OXIDOREDUCTASE-RELATED"/>
    <property type="match status" value="1"/>
</dbReference>
<dbReference type="Gene3D" id="3.30.1370.60">
    <property type="entry name" value="Hypothetical oxidoreductase yiak, domain 2"/>
    <property type="match status" value="1"/>
</dbReference>
<dbReference type="InterPro" id="IPR003767">
    <property type="entry name" value="Malate/L-lactate_DH-like"/>
</dbReference>
<dbReference type="Gene3D" id="1.10.1530.10">
    <property type="match status" value="1"/>
</dbReference>
<dbReference type="RefSeq" id="WP_118923527.1">
    <property type="nucleotide sequence ID" value="NZ_QWEG01000014.1"/>
</dbReference>
<keyword evidence="4" id="KW-1185">Reference proteome</keyword>
<dbReference type="GO" id="GO:0009040">
    <property type="term" value="F:ureidoglycolate dehydrogenase activity"/>
    <property type="evidence" value="ECO:0007669"/>
    <property type="project" value="UniProtKB-EC"/>
</dbReference>
<comment type="similarity">
    <text evidence="1">Belongs to the LDH2/MDH2 oxidoreductase family.</text>
</comment>
<name>A0A417YMS9_9BACI</name>
<accession>A0A417YMS9</accession>
<evidence type="ECO:0000313" key="4">
    <source>
        <dbReference type="Proteomes" id="UP000284416"/>
    </source>
</evidence>
<dbReference type="Proteomes" id="UP000284416">
    <property type="component" value="Unassembled WGS sequence"/>
</dbReference>
<dbReference type="SUPFAM" id="SSF89733">
    <property type="entry name" value="L-sulfolactate dehydrogenase-like"/>
    <property type="match status" value="1"/>
</dbReference>
<dbReference type="PANTHER" id="PTHR11091:SF0">
    <property type="entry name" value="MALATE DEHYDROGENASE"/>
    <property type="match status" value="1"/>
</dbReference>
<dbReference type="NCBIfam" id="NF011599">
    <property type="entry name" value="PRK15025.1"/>
    <property type="match status" value="1"/>
</dbReference>
<organism evidence="3 4">
    <name type="scientific">Neobacillus notoginsengisoli</name>
    <dbReference type="NCBI Taxonomy" id="1578198"/>
    <lineage>
        <taxon>Bacteria</taxon>
        <taxon>Bacillati</taxon>
        <taxon>Bacillota</taxon>
        <taxon>Bacilli</taxon>
        <taxon>Bacillales</taxon>
        <taxon>Bacillaceae</taxon>
        <taxon>Neobacillus</taxon>
    </lineage>
</organism>
<dbReference type="NCBIfam" id="TIGR03175">
    <property type="entry name" value="AllD"/>
    <property type="match status" value="1"/>
</dbReference>
<dbReference type="InterPro" id="IPR043143">
    <property type="entry name" value="Mal/L-sulf/L-lact_DH-like_NADP"/>
</dbReference>
<comment type="caution">
    <text evidence="3">The sequence shown here is derived from an EMBL/GenBank/DDBJ whole genome shotgun (WGS) entry which is preliminary data.</text>
</comment>
<gene>
    <name evidence="3" type="ORF">D1B31_19405</name>
</gene>